<dbReference type="EMBL" id="JAUFQH010000008">
    <property type="protein sequence ID" value="MDN3620056.1"/>
    <property type="molecule type" value="Genomic_DNA"/>
</dbReference>
<dbReference type="Proteomes" id="UP001228636">
    <property type="component" value="Unassembled WGS sequence"/>
</dbReference>
<protein>
    <submittedName>
        <fullName evidence="2">Uncharacterized protein</fullName>
    </submittedName>
</protein>
<evidence type="ECO:0000313" key="4">
    <source>
        <dbReference type="Proteomes" id="UP001228636"/>
    </source>
</evidence>
<reference evidence="1 3" key="2">
    <citation type="submission" date="2017-02" db="EMBL/GenBank/DDBJ databases">
        <title>Trade-off between light-utilization and light-protection in marine flavobacteria.</title>
        <authorList>
            <person name="Kumagai Y."/>
            <person name="Yoshizawa S."/>
            <person name="Kogure K."/>
            <person name="Iwasaki W."/>
        </authorList>
    </citation>
    <scope>NUCLEOTIDE SEQUENCE [LARGE SCALE GENOMIC DNA]</scope>
    <source>
        <strain evidence="1 3">KCTC 23670</strain>
    </source>
</reference>
<name>A0AAJ1QYQ1_9FLAO</name>
<sequence length="194" mass="22748">MKKIIVLLILLSFENLFSQDLKCLNYEFYNSDSDVIEIRKLTDSISGITKLELKTDSLKLYVEKKSILKFPKWSSYNRKGIDSGFKVILRNNSSNDLSLLNMDGRIIIRRQVYYKNKWRNLKSYKKTTRMICGNSYFTKRIIKSRDYLTFVAPCVKGNIKAKFRFIIGSNSKNENIGIYSNEFEGFINENLIEI</sequence>
<organism evidence="2 4">
    <name type="scientific">Polaribacter sejongensis</name>
    <dbReference type="NCBI Taxonomy" id="985043"/>
    <lineage>
        <taxon>Bacteria</taxon>
        <taxon>Pseudomonadati</taxon>
        <taxon>Bacteroidota</taxon>
        <taxon>Flavobacteriia</taxon>
        <taxon>Flavobacteriales</taxon>
        <taxon>Flavobacteriaceae</taxon>
    </lineage>
</organism>
<keyword evidence="3" id="KW-1185">Reference proteome</keyword>
<reference evidence="2" key="3">
    <citation type="submission" date="2023-06" db="EMBL/GenBank/DDBJ databases">
        <authorList>
            <person name="Lucena T."/>
            <person name="Sun Q."/>
        </authorList>
    </citation>
    <scope>NUCLEOTIDE SEQUENCE</scope>
    <source>
        <strain evidence="2">CECT 8670</strain>
    </source>
</reference>
<proteinExistence type="predicted"/>
<evidence type="ECO:0000313" key="3">
    <source>
        <dbReference type="Proteomes" id="UP000232721"/>
    </source>
</evidence>
<evidence type="ECO:0000313" key="1">
    <source>
        <dbReference type="EMBL" id="AUC20628.1"/>
    </source>
</evidence>
<dbReference type="RefSeq" id="WP_208889924.1">
    <property type="nucleotide sequence ID" value="NZ_CP019336.1"/>
</dbReference>
<evidence type="ECO:0000313" key="2">
    <source>
        <dbReference type="EMBL" id="MDN3620056.1"/>
    </source>
</evidence>
<dbReference type="EMBL" id="CP019336">
    <property type="protein sequence ID" value="AUC20628.1"/>
    <property type="molecule type" value="Genomic_DNA"/>
</dbReference>
<dbReference type="AlphaFoldDB" id="A0AAJ1QYQ1"/>
<dbReference type="Proteomes" id="UP000232721">
    <property type="component" value="Chromosome"/>
</dbReference>
<gene>
    <name evidence="1" type="ORF">BTO15_00190</name>
    <name evidence="2" type="ORF">QWY81_11385</name>
</gene>
<reference evidence="2 4" key="1">
    <citation type="journal article" date="2014" name="Int. J. Syst. Evol. Microbiol.">
        <title>Complete genome sequence of Corynebacterium casei LMG S-19264T (=DSM 44701T), isolated from a smear-ripened cheese.</title>
        <authorList>
            <consortium name="US DOE Joint Genome Institute (JGI-PGF)"/>
            <person name="Walter F."/>
            <person name="Albersmeier A."/>
            <person name="Kalinowski J."/>
            <person name="Ruckert C."/>
        </authorList>
    </citation>
    <scope>NUCLEOTIDE SEQUENCE [LARGE SCALE GENOMIC DNA]</scope>
    <source>
        <strain evidence="2 4">CECT 8670</strain>
    </source>
</reference>
<accession>A0AAJ1QYQ1</accession>